<dbReference type="PANTHER" id="PTHR31650">
    <property type="entry name" value="O-ACYLTRANSFERASE (WSD1-LIKE) FAMILY PROTEIN"/>
    <property type="match status" value="1"/>
</dbReference>
<dbReference type="InterPro" id="IPR045034">
    <property type="entry name" value="O-acyltransferase_WSD1-like"/>
</dbReference>
<proteinExistence type="predicted"/>
<keyword evidence="5 9" id="KW-0012">Acyltransferase</keyword>
<keyword evidence="4 9" id="KW-0808">Transferase</keyword>
<dbReference type="EMBL" id="LNIX01000002">
    <property type="protein sequence ID" value="OXA61071.1"/>
    <property type="molecule type" value="Genomic_DNA"/>
</dbReference>
<dbReference type="AlphaFoldDB" id="A0A226EW57"/>
<dbReference type="OrthoDB" id="8262188at2759"/>
<organism evidence="9 10">
    <name type="scientific">Folsomia candida</name>
    <name type="common">Springtail</name>
    <dbReference type="NCBI Taxonomy" id="158441"/>
    <lineage>
        <taxon>Eukaryota</taxon>
        <taxon>Metazoa</taxon>
        <taxon>Ecdysozoa</taxon>
        <taxon>Arthropoda</taxon>
        <taxon>Hexapoda</taxon>
        <taxon>Collembola</taxon>
        <taxon>Entomobryomorpha</taxon>
        <taxon>Isotomoidea</taxon>
        <taxon>Isotomidae</taxon>
        <taxon>Proisotominae</taxon>
        <taxon>Folsomia</taxon>
    </lineage>
</organism>
<comment type="catalytic activity">
    <reaction evidence="6">
        <text>an acyl-CoA + a 1,2-diacyl-sn-glycerol = a triacyl-sn-glycerol + CoA</text>
        <dbReference type="Rhea" id="RHEA:10868"/>
        <dbReference type="ChEBI" id="CHEBI:17815"/>
        <dbReference type="ChEBI" id="CHEBI:57287"/>
        <dbReference type="ChEBI" id="CHEBI:58342"/>
        <dbReference type="ChEBI" id="CHEBI:64615"/>
        <dbReference type="EC" id="2.3.1.20"/>
    </reaction>
</comment>
<dbReference type="PANTHER" id="PTHR31650:SF1">
    <property type="entry name" value="WAX ESTER SYNTHASE_DIACYLGLYCEROL ACYLTRANSFERASE 4-RELATED"/>
    <property type="match status" value="1"/>
</dbReference>
<dbReference type="Proteomes" id="UP000198287">
    <property type="component" value="Unassembled WGS sequence"/>
</dbReference>
<evidence type="ECO:0000256" key="3">
    <source>
        <dbReference type="ARBA" id="ARBA00013244"/>
    </source>
</evidence>
<reference evidence="9 10" key="1">
    <citation type="submission" date="2015-12" db="EMBL/GenBank/DDBJ databases">
        <title>The genome of Folsomia candida.</title>
        <authorList>
            <person name="Faddeeva A."/>
            <person name="Derks M.F."/>
            <person name="Anvar Y."/>
            <person name="Smit S."/>
            <person name="Van Straalen N."/>
            <person name="Roelofs D."/>
        </authorList>
    </citation>
    <scope>NUCLEOTIDE SEQUENCE [LARGE SCALE GENOMIC DNA]</scope>
    <source>
        <strain evidence="9 10">VU population</strain>
        <tissue evidence="9">Whole body</tissue>
    </source>
</reference>
<evidence type="ECO:0000256" key="2">
    <source>
        <dbReference type="ARBA" id="ARBA00005189"/>
    </source>
</evidence>
<evidence type="ECO:0000313" key="10">
    <source>
        <dbReference type="Proteomes" id="UP000198287"/>
    </source>
</evidence>
<evidence type="ECO:0000256" key="1">
    <source>
        <dbReference type="ARBA" id="ARBA00004771"/>
    </source>
</evidence>
<dbReference type="GO" id="GO:0019432">
    <property type="term" value="P:triglyceride biosynthetic process"/>
    <property type="evidence" value="ECO:0007669"/>
    <property type="project" value="UniProtKB-UniPathway"/>
</dbReference>
<name>A0A226EW57_FOLCA</name>
<comment type="pathway">
    <text evidence="1">Glycerolipid metabolism; triacylglycerol biosynthesis.</text>
</comment>
<keyword evidence="7" id="KW-1133">Transmembrane helix</keyword>
<keyword evidence="7" id="KW-0472">Membrane</keyword>
<evidence type="ECO:0000259" key="8">
    <source>
        <dbReference type="Pfam" id="PF03007"/>
    </source>
</evidence>
<dbReference type="EC" id="2.3.1.20" evidence="3"/>
<evidence type="ECO:0000256" key="4">
    <source>
        <dbReference type="ARBA" id="ARBA00022679"/>
    </source>
</evidence>
<feature type="domain" description="O-acyltransferase WSD1-like N-terminal" evidence="8">
    <location>
        <begin position="161"/>
        <end position="204"/>
    </location>
</feature>
<evidence type="ECO:0000313" key="9">
    <source>
        <dbReference type="EMBL" id="OXA61071.1"/>
    </source>
</evidence>
<comment type="caution">
    <text evidence="9">The sequence shown here is derived from an EMBL/GenBank/DDBJ whole genome shotgun (WGS) entry which is preliminary data.</text>
</comment>
<accession>A0A226EW57</accession>
<comment type="pathway">
    <text evidence="2">Lipid metabolism.</text>
</comment>
<feature type="transmembrane region" description="Helical" evidence="7">
    <location>
        <begin position="12"/>
        <end position="38"/>
    </location>
</feature>
<dbReference type="Pfam" id="PF03007">
    <property type="entry name" value="WS_DGAT_cat"/>
    <property type="match status" value="1"/>
</dbReference>
<dbReference type="UniPathway" id="UPA00282"/>
<dbReference type="GO" id="GO:0004144">
    <property type="term" value="F:diacylglycerol O-acyltransferase activity"/>
    <property type="evidence" value="ECO:0007669"/>
    <property type="project" value="UniProtKB-EC"/>
</dbReference>
<evidence type="ECO:0000256" key="6">
    <source>
        <dbReference type="ARBA" id="ARBA00048109"/>
    </source>
</evidence>
<keyword evidence="10" id="KW-1185">Reference proteome</keyword>
<sequence length="485" mass="55244">MGLKELVLGSLTWAIILILLSLPLTLLFIWKVSVVLVAKCIRRDLLLPKALDIMNAPGSGHKYSIVNFGLVGRFEGQVEVEDVRKLFTQKFLGNEGGSSNKKEYERFHYSLVTFGGFAFFKKISQIDINDKILVKNLDDKEGKILEDLLSEWILEKYKENSPCWEIIIIPMRATNQTAFAIKMHHAIADGYSLLYILDQLTDNTSPYLVKDFDDTFGQRVSQMLQVPCHMDKFKGDPQSNPFACKKVDPYQWSISFTLLDLDMLKRVRREHNVHFSSIILSLLGGCLRRYLLEDLHKTPSDLPSHLCMGTTLPWPRHPSKNPETPTNQRICNHWVTALVKVPIGDETPIERLLQVEQALLEFQNQGLHKFMKLVMIPLMWLFPVSFLRSMFATDAGFGGGYSSTLGGNEYKLLGKPITQINQILAIHDANPFIPISTFSFTHSDRYELTFAANPQHFPDRSSLEKVSKEYMPAELKKLATDSFNS</sequence>
<evidence type="ECO:0000256" key="5">
    <source>
        <dbReference type="ARBA" id="ARBA00023315"/>
    </source>
</evidence>
<keyword evidence="7" id="KW-0812">Transmembrane</keyword>
<evidence type="ECO:0000256" key="7">
    <source>
        <dbReference type="SAM" id="Phobius"/>
    </source>
</evidence>
<protein>
    <recommendedName>
        <fullName evidence="3">diacylglycerol O-acyltransferase</fullName>
        <ecNumber evidence="3">2.3.1.20</ecNumber>
    </recommendedName>
</protein>
<gene>
    <name evidence="9" type="ORF">Fcan01_05512</name>
</gene>
<dbReference type="InterPro" id="IPR004255">
    <property type="entry name" value="O-acyltransferase_WSD1_N"/>
</dbReference>
<dbReference type="GO" id="GO:0005886">
    <property type="term" value="C:plasma membrane"/>
    <property type="evidence" value="ECO:0007669"/>
    <property type="project" value="TreeGrafter"/>
</dbReference>